<comment type="cofactor">
    <cofactor evidence="10">
        <name>Zn(2+)</name>
        <dbReference type="ChEBI" id="CHEBI:29105"/>
    </cofactor>
    <text evidence="10">Binds 1 zinc ion per subunit.</text>
</comment>
<dbReference type="FunFam" id="2.60.40.1360:FF:000004">
    <property type="entry name" value="Alpha-mannosidase"/>
    <property type="match status" value="1"/>
</dbReference>
<dbReference type="GO" id="GO:0030246">
    <property type="term" value="F:carbohydrate binding"/>
    <property type="evidence" value="ECO:0007669"/>
    <property type="project" value="InterPro"/>
</dbReference>
<protein>
    <recommendedName>
        <fullName evidence="3 10">Alpha-mannosidase</fullName>
        <ecNumber evidence="10">3.2.1.-</ecNumber>
    </recommendedName>
</protein>
<evidence type="ECO:0000256" key="6">
    <source>
        <dbReference type="ARBA" id="ARBA00022833"/>
    </source>
</evidence>
<dbReference type="InterPro" id="IPR041147">
    <property type="entry name" value="GH38_C"/>
</dbReference>
<dbReference type="Pfam" id="PF07748">
    <property type="entry name" value="Glyco_hydro_38C"/>
    <property type="match status" value="1"/>
</dbReference>
<dbReference type="FunFam" id="1.20.1270.50:FF:000002">
    <property type="entry name" value="Alpha-mannosidase"/>
    <property type="match status" value="1"/>
</dbReference>
<keyword evidence="9 10" id="KW-0326">Glycosidase</keyword>
<dbReference type="InterPro" id="IPR011330">
    <property type="entry name" value="Glyco_hydro/deAcase_b/a-brl"/>
</dbReference>
<dbReference type="Gene3D" id="2.60.40.1180">
    <property type="entry name" value="Golgi alpha-mannosidase II"/>
    <property type="match status" value="1"/>
</dbReference>
<keyword evidence="13" id="KW-1185">Reference proteome</keyword>
<accession>A0A1A9WU12</accession>
<feature type="signal peptide" evidence="10">
    <location>
        <begin position="1"/>
        <end position="17"/>
    </location>
</feature>
<feature type="domain" description="Glycoside hydrolase family 38 central" evidence="11">
    <location>
        <begin position="365"/>
        <end position="442"/>
    </location>
</feature>
<dbReference type="InterPro" id="IPR037094">
    <property type="entry name" value="Glyco_hydro_38_cen_sf"/>
</dbReference>
<dbReference type="InterPro" id="IPR015341">
    <property type="entry name" value="Glyco_hydro_38_cen"/>
</dbReference>
<dbReference type="AlphaFoldDB" id="A0A1A9WU12"/>
<dbReference type="Gene3D" id="2.70.98.30">
    <property type="entry name" value="Golgi alpha-mannosidase II, domain 4"/>
    <property type="match status" value="1"/>
</dbReference>
<dbReference type="FunFam" id="2.70.98.30:FF:000003">
    <property type="entry name" value="Alpha-mannosidase"/>
    <property type="match status" value="1"/>
</dbReference>
<dbReference type="InterPro" id="IPR050843">
    <property type="entry name" value="Glycosyl_Hydrlase_38"/>
</dbReference>
<dbReference type="Gene3D" id="2.60.40.1360">
    <property type="match status" value="1"/>
</dbReference>
<evidence type="ECO:0000256" key="8">
    <source>
        <dbReference type="ARBA" id="ARBA00023180"/>
    </source>
</evidence>
<dbReference type="STRING" id="37001.A0A1A9WU12"/>
<dbReference type="PANTHER" id="PTHR11607:SF3">
    <property type="entry name" value="LYSOSOMAL ALPHA-MANNOSIDASE"/>
    <property type="match status" value="1"/>
</dbReference>
<evidence type="ECO:0000256" key="5">
    <source>
        <dbReference type="ARBA" id="ARBA00022801"/>
    </source>
</evidence>
<evidence type="ECO:0000256" key="1">
    <source>
        <dbReference type="ARBA" id="ARBA00000365"/>
    </source>
</evidence>
<evidence type="ECO:0000313" key="12">
    <source>
        <dbReference type="EnsemblMetazoa" id="GBRI031993-PA"/>
    </source>
</evidence>
<dbReference type="EC" id="3.2.1.-" evidence="10"/>
<dbReference type="Gene3D" id="1.20.1270.50">
    <property type="entry name" value="Glycoside hydrolase family 38, central domain"/>
    <property type="match status" value="2"/>
</dbReference>
<evidence type="ECO:0000313" key="13">
    <source>
        <dbReference type="Proteomes" id="UP000091820"/>
    </source>
</evidence>
<name>A0A1A9WU12_9MUSC</name>
<dbReference type="InterPro" id="IPR011682">
    <property type="entry name" value="Glyco_hydro_38_C"/>
</dbReference>
<keyword evidence="10" id="KW-0732">Signal</keyword>
<dbReference type="SUPFAM" id="SSF74650">
    <property type="entry name" value="Galactose mutarotase-like"/>
    <property type="match status" value="1"/>
</dbReference>
<dbReference type="SUPFAM" id="SSF88688">
    <property type="entry name" value="Families 57/38 glycoside transferase middle domain"/>
    <property type="match status" value="1"/>
</dbReference>
<dbReference type="PANTHER" id="PTHR11607">
    <property type="entry name" value="ALPHA-MANNOSIDASE"/>
    <property type="match status" value="1"/>
</dbReference>
<evidence type="ECO:0000256" key="2">
    <source>
        <dbReference type="ARBA" id="ARBA00009792"/>
    </source>
</evidence>
<evidence type="ECO:0000259" key="11">
    <source>
        <dbReference type="SMART" id="SM00872"/>
    </source>
</evidence>
<dbReference type="Gene3D" id="3.20.110.10">
    <property type="entry name" value="Glycoside hydrolase 38, N terminal domain"/>
    <property type="match status" value="1"/>
</dbReference>
<evidence type="ECO:0000256" key="9">
    <source>
        <dbReference type="ARBA" id="ARBA00023295"/>
    </source>
</evidence>
<dbReference type="InterPro" id="IPR000602">
    <property type="entry name" value="Glyco_hydro_38_N"/>
</dbReference>
<dbReference type="GO" id="GO:0046872">
    <property type="term" value="F:metal ion binding"/>
    <property type="evidence" value="ECO:0007669"/>
    <property type="project" value="UniProtKB-KW"/>
</dbReference>
<sequence>MMKLMLMLLVCVTLTLTQSSYAIKRTFTKCRYEVCPESKKNLINVHLVPHSHNGLGQLKNINEWFYDSKDDVTGAGVHTILDNVIVELFKDPNRRFVYAELVYFHKWFQRQTTEMQEGVVKLINEGRLEFVGGTWSSTNEATVHYQSIIDHFSLGLEFLSRFFGNCSRPRIAWQIDSFGHSREIASILAQMGYDGTFLSHIDYQNKEFRMKTYSSEMVWKTSANPEEGSDIFASVLYQSHLASDGFCFDVMCDKRDNIIDDESDLNNIEEKVYQFIQIINNMKKYYGARDLLLPIGGDFSYKDARNNFNMMDKLINYVNADLLHDSDVHVFYSTPSCYLQALHRSQLTWTETTQDFFPYADQALSYWTGYFTSRPTLKYFIRLGNHFLQVVKQLAAISKLHNIREALWNLQLLKQGMGIMQHEDVISGTSKQIVTDYFRSLLARTLVSAQNTAIMALQKLTNLKDAEFASCLLLNISVCEMTQNAALNYKDWLVTVYNPLTRPGTQYVRIPVASGSYTVRDSKGRIIESQLIPLPNELIELEHLRPNSTQYELVFKVKAEKLTHYYVKSYASHTHFHQINTLSITENPAMSQSTNAVSQTMNFESKIRELNNESGESIVENSLVKLFFDDNGFLAKVEMNNISHNVAQTFQYYESRGCESQTCQSSGSYIFSTDNSEAKNVGAEKLKLDIFEGPLIKEVHQHVNDWISQVIRIYEGVSRVEFEWLVGPIPIDDGIGKEVITKFKSQIANQGVFYTDTNGRGMIKRKRNGREFFESDDTGDVPSNYYPINGRLVLEGEGIRMALLNDRSQGGSNTEEGALELMLHRRLLYNDNRGVNEPLNEVENDQGVVARGKIYMILNSASTEAGNEERLAQQEIQLPPWLFFSQPPENIQSTISVNFSSLPEGIEVLSLEPFASDETLLRLEHMFEKTEMPEGPSITFNLKPFLLSLKAQEIFETTLDGNMLLKDMKRMKFQTSNNSPMENLEFYTAENDPLEENLTASDEKFEITLHPQQIRTFILTHNGSDHH</sequence>
<proteinExistence type="inferred from homology"/>
<keyword evidence="8" id="KW-0325">Glycoprotein</keyword>
<keyword evidence="6 10" id="KW-0862">Zinc</keyword>
<dbReference type="SUPFAM" id="SSF88713">
    <property type="entry name" value="Glycoside hydrolase/deacetylase"/>
    <property type="match status" value="1"/>
</dbReference>
<dbReference type="Proteomes" id="UP000091820">
    <property type="component" value="Unassembled WGS sequence"/>
</dbReference>
<feature type="chain" id="PRO_5017849937" description="Alpha-mannosidase" evidence="10">
    <location>
        <begin position="18"/>
        <end position="1027"/>
    </location>
</feature>
<comment type="catalytic activity">
    <reaction evidence="1">
        <text>Hydrolysis of terminal, non-reducing alpha-D-mannose residues in alpha-D-mannosides.</text>
        <dbReference type="EC" id="3.2.1.24"/>
    </reaction>
</comment>
<dbReference type="InterPro" id="IPR011013">
    <property type="entry name" value="Gal_mutarotase_sf_dom"/>
</dbReference>
<dbReference type="EnsemblMetazoa" id="GBRI031993-RA">
    <property type="protein sequence ID" value="GBRI031993-PA"/>
    <property type="gene ID" value="GBRI031993"/>
</dbReference>
<evidence type="ECO:0000256" key="3">
    <source>
        <dbReference type="ARBA" id="ARBA00012752"/>
    </source>
</evidence>
<dbReference type="Pfam" id="PF17677">
    <property type="entry name" value="Glyco_hydro38C2"/>
    <property type="match status" value="1"/>
</dbReference>
<evidence type="ECO:0000256" key="7">
    <source>
        <dbReference type="ARBA" id="ARBA00023157"/>
    </source>
</evidence>
<dbReference type="GO" id="GO:0006013">
    <property type="term" value="P:mannose metabolic process"/>
    <property type="evidence" value="ECO:0007669"/>
    <property type="project" value="InterPro"/>
</dbReference>
<reference evidence="13" key="1">
    <citation type="submission" date="2014-03" db="EMBL/GenBank/DDBJ databases">
        <authorList>
            <person name="Aksoy S."/>
            <person name="Warren W."/>
            <person name="Wilson R.K."/>
        </authorList>
    </citation>
    <scope>NUCLEOTIDE SEQUENCE [LARGE SCALE GENOMIC DNA]</scope>
    <source>
        <strain evidence="13">IAEA</strain>
    </source>
</reference>
<organism evidence="12 13">
    <name type="scientific">Glossina brevipalpis</name>
    <dbReference type="NCBI Taxonomy" id="37001"/>
    <lineage>
        <taxon>Eukaryota</taxon>
        <taxon>Metazoa</taxon>
        <taxon>Ecdysozoa</taxon>
        <taxon>Arthropoda</taxon>
        <taxon>Hexapoda</taxon>
        <taxon>Insecta</taxon>
        <taxon>Pterygota</taxon>
        <taxon>Neoptera</taxon>
        <taxon>Endopterygota</taxon>
        <taxon>Diptera</taxon>
        <taxon>Brachycera</taxon>
        <taxon>Muscomorpha</taxon>
        <taxon>Hippoboscoidea</taxon>
        <taxon>Glossinidae</taxon>
        <taxon>Glossina</taxon>
    </lineage>
</organism>
<comment type="similarity">
    <text evidence="2 10">Belongs to the glycosyl hydrolase 38 family.</text>
</comment>
<dbReference type="SMART" id="SM00872">
    <property type="entry name" value="Alpha-mann_mid"/>
    <property type="match status" value="1"/>
</dbReference>
<evidence type="ECO:0000256" key="10">
    <source>
        <dbReference type="RuleBase" id="RU361199"/>
    </source>
</evidence>
<dbReference type="VEuPathDB" id="VectorBase:GBRI031993"/>
<dbReference type="Pfam" id="PF01074">
    <property type="entry name" value="Glyco_hydro_38N"/>
    <property type="match status" value="1"/>
</dbReference>
<keyword evidence="4 10" id="KW-0479">Metal-binding</keyword>
<dbReference type="GO" id="GO:0005764">
    <property type="term" value="C:lysosome"/>
    <property type="evidence" value="ECO:0007669"/>
    <property type="project" value="TreeGrafter"/>
</dbReference>
<dbReference type="InterPro" id="IPR027291">
    <property type="entry name" value="Glyco_hydro_38_N_sf"/>
</dbReference>
<evidence type="ECO:0000256" key="4">
    <source>
        <dbReference type="ARBA" id="ARBA00022723"/>
    </source>
</evidence>
<dbReference type="InterPro" id="IPR013780">
    <property type="entry name" value="Glyco_hydro_b"/>
</dbReference>
<dbReference type="GO" id="GO:0004559">
    <property type="term" value="F:alpha-mannosidase activity"/>
    <property type="evidence" value="ECO:0007669"/>
    <property type="project" value="UniProtKB-EC"/>
</dbReference>
<keyword evidence="5 10" id="KW-0378">Hydrolase</keyword>
<dbReference type="Pfam" id="PF09261">
    <property type="entry name" value="Alpha-mann_mid"/>
    <property type="match status" value="1"/>
</dbReference>
<keyword evidence="7" id="KW-1015">Disulfide bond</keyword>
<dbReference type="InterPro" id="IPR028995">
    <property type="entry name" value="Glyco_hydro_57/38_cen_sf"/>
</dbReference>
<reference evidence="12" key="2">
    <citation type="submission" date="2020-05" db="UniProtKB">
        <authorList>
            <consortium name="EnsemblMetazoa"/>
        </authorList>
    </citation>
    <scope>IDENTIFICATION</scope>
    <source>
        <strain evidence="12">IAEA</strain>
    </source>
</reference>